<dbReference type="InterPro" id="IPR012908">
    <property type="entry name" value="PGAP1-ab_dom-like"/>
</dbReference>
<dbReference type="AlphaFoldDB" id="G8JMH4"/>
<dbReference type="InParanoid" id="G8JMH4"/>
<keyword evidence="6 10" id="KW-0256">Endoplasmic reticulum</keyword>
<keyword evidence="14" id="KW-1185">Reference proteome</keyword>
<evidence type="ECO:0000313" key="14">
    <source>
        <dbReference type="Proteomes" id="UP000006790"/>
    </source>
</evidence>
<evidence type="ECO:0000256" key="9">
    <source>
        <dbReference type="ARBA" id="ARBA00023136"/>
    </source>
</evidence>
<gene>
    <name evidence="13" type="ordered locus">Ecym_1465</name>
</gene>
<keyword evidence="4 10" id="KW-0812">Transmembrane</keyword>
<evidence type="ECO:0000256" key="3">
    <source>
        <dbReference type="ARBA" id="ARBA00022448"/>
    </source>
</evidence>
<evidence type="ECO:0000259" key="11">
    <source>
        <dbReference type="Pfam" id="PF07819"/>
    </source>
</evidence>
<dbReference type="KEGG" id="erc:Ecym_1465"/>
<sequence length="1037" mass="118019">MKRKFRSTCQKGAALVKRGIPIYSMVATSDDHTVDALQGPYPYVEMASTGPILRYRSKLNFLITLGLFFILLTTFTTMYKPFQGSNSPKCRPVMMAPSYALIKGFDKEFHRLAQKYHLYLYREQGRDKGPSIDNEIHLDGIPVLFIPGNAGSFKQMRSLAASAANLYYGESRSSIVNDDAKNLDFFGADFNEDYTAFHGRTMLDQAEYCNAAIDYILELYKRSSAYKKSGEPLPQSVIVVGHSMGGVVARVMTTLKNHIPESINTIFTLSSPHSTAPATFDGDILKIYEQLNSFWRNKFNTGDYFYVNNMSVVSITGGILDSILPADYTSISSIIPEQNGFTTYSTTIPGVWTPVDHLAIVWCDQLRTVLAKLLIEMVDSKSASKTHPLAKRMELARRYLLSGLEDSYEQGFNAWGPLIAENVKPIQIDNFKEIEMNVPLTINKSNHDAISEYSVFKIHESTGNKTFSILTSFSNTEVFFCKTVKLQNDITYQIGNRMYNCTSMSEYMISVPRSFKGSLYPTESSVGSGNNPFKLLHTNDTILSSYNLVVVQKPPLNDIRESDFIVAELSTRKSVETFNKNLFQLLFSPLKINHVASDFSFIFAIRFPRMTSSLVSYVMSIEYDNKNLVFEPLLSQSVAKTFETKWHLDLQHPVDISFYSDAPFIPSLATSDKSLRITLLVPPLTDLKIRLRINWFMTLKLLFTRYRLAILTLPTVLISLVLCCQFFIYNKSGDFMSFDLALHFLVRKYWGYLMTVSIFLTPLMNVSMVQKLLLLLDPIRYSHQLQLSNKQIISSIYYLGVNEVFMCWLGPMLLTMSLTLVYLLYALIAVVDFVLNKGYNKIIQRSLRDGVKKFLMVDDEINKKFEIRHYIGFIIVTFSVLFYIPYQVAYVLLTLLQVTTCIRLSQIDRGLKKYANLKNYNLSLLLLLLLVLPVNIPVVVVFLHNLAVDWETPFTSHHNFLAILPLIFLIAANTSFRMPARYKANSRGLITVGGLLYLSIFTLIYGIRTLYWVHHLVNAFAGWLFLISLDNISPSDR</sequence>
<evidence type="ECO:0000259" key="12">
    <source>
        <dbReference type="Pfam" id="PF25140"/>
    </source>
</evidence>
<feature type="domain" description="GPI inositol-deacylase transmembrane" evidence="12">
    <location>
        <begin position="710"/>
        <end position="1028"/>
    </location>
</feature>
<comment type="function">
    <text evidence="10">Involved in inositol deacylation of GPI-anchored proteins which plays important roles in the quality control and ER-associated degradation of GPI-anchored proteins.</text>
</comment>
<dbReference type="OMA" id="WVRNLAV"/>
<comment type="subcellular location">
    <subcellularLocation>
        <location evidence="1">Endoplasmic reticulum membrane</location>
        <topology evidence="1">Multi-pass membrane protein</topology>
    </subcellularLocation>
</comment>
<keyword evidence="7 10" id="KW-0653">Protein transport</keyword>
<evidence type="ECO:0000256" key="5">
    <source>
        <dbReference type="ARBA" id="ARBA00022801"/>
    </source>
</evidence>
<feature type="transmembrane region" description="Helical" evidence="10">
    <location>
        <begin position="708"/>
        <end position="729"/>
    </location>
</feature>
<organism evidence="13 14">
    <name type="scientific">Eremothecium cymbalariae (strain CBS 270.75 / DBVPG 7215 / KCTC 17166 / NRRL Y-17582)</name>
    <name type="common">Yeast</name>
    <dbReference type="NCBI Taxonomy" id="931890"/>
    <lineage>
        <taxon>Eukaryota</taxon>
        <taxon>Fungi</taxon>
        <taxon>Dikarya</taxon>
        <taxon>Ascomycota</taxon>
        <taxon>Saccharomycotina</taxon>
        <taxon>Saccharomycetes</taxon>
        <taxon>Saccharomycetales</taxon>
        <taxon>Saccharomycetaceae</taxon>
        <taxon>Eremothecium</taxon>
    </lineage>
</organism>
<dbReference type="InterPro" id="IPR029058">
    <property type="entry name" value="AB_hydrolase_fold"/>
</dbReference>
<feature type="transmembrane region" description="Helical" evidence="10">
    <location>
        <begin position="867"/>
        <end position="884"/>
    </location>
</feature>
<dbReference type="GO" id="GO:0006505">
    <property type="term" value="P:GPI anchor metabolic process"/>
    <property type="evidence" value="ECO:0007669"/>
    <property type="project" value="EnsemblFungi"/>
</dbReference>
<dbReference type="RefSeq" id="XP_003644508.1">
    <property type="nucleotide sequence ID" value="XM_003644460.1"/>
</dbReference>
<dbReference type="GO" id="GO:0015031">
    <property type="term" value="P:protein transport"/>
    <property type="evidence" value="ECO:0007669"/>
    <property type="project" value="UniProtKB-KW"/>
</dbReference>
<dbReference type="PANTHER" id="PTHR15495:SF7">
    <property type="entry name" value="GPI INOSITOL-DEACYLASE"/>
    <property type="match status" value="1"/>
</dbReference>
<reference evidence="14" key="1">
    <citation type="journal article" date="2012" name="G3 (Bethesda)">
        <title>Pichia sorbitophila, an interspecies yeast hybrid reveals early steps of genome resolution following polyploidization.</title>
        <authorList>
            <person name="Leh Louis V."/>
            <person name="Despons L."/>
            <person name="Friedrich A."/>
            <person name="Martin T."/>
            <person name="Durrens P."/>
            <person name="Casaregola S."/>
            <person name="Neuveglise C."/>
            <person name="Fairhead C."/>
            <person name="Marck C."/>
            <person name="Cruz J.A."/>
            <person name="Straub M.L."/>
            <person name="Kugler V."/>
            <person name="Sacerdot C."/>
            <person name="Uzunov Z."/>
            <person name="Thierry A."/>
            <person name="Weiss S."/>
            <person name="Bleykasten C."/>
            <person name="De Montigny J."/>
            <person name="Jacques N."/>
            <person name="Jung P."/>
            <person name="Lemaire M."/>
            <person name="Mallet S."/>
            <person name="Morel G."/>
            <person name="Richard G.F."/>
            <person name="Sarkar A."/>
            <person name="Savel G."/>
            <person name="Schacherer J."/>
            <person name="Seret M.L."/>
            <person name="Talla E."/>
            <person name="Samson G."/>
            <person name="Jubin C."/>
            <person name="Poulain J."/>
            <person name="Vacherie B."/>
            <person name="Barbe V."/>
            <person name="Pelletier E."/>
            <person name="Sherman D.J."/>
            <person name="Westhof E."/>
            <person name="Weissenbach J."/>
            <person name="Baret P.V."/>
            <person name="Wincker P."/>
            <person name="Gaillardin C."/>
            <person name="Dujon B."/>
            <person name="Souciet J.L."/>
        </authorList>
    </citation>
    <scope>NUCLEOTIDE SEQUENCE [LARGE SCALE GENOMIC DNA]</scope>
    <source>
        <strain evidence="14">CBS 270.75 / DBVPG 7215 / KCTC 17166 / NRRL Y-17582</strain>
    </source>
</reference>
<evidence type="ECO:0000256" key="10">
    <source>
        <dbReference type="RuleBase" id="RU365011"/>
    </source>
</evidence>
<dbReference type="Pfam" id="PF25140">
    <property type="entry name" value="PGAP1_TMD"/>
    <property type="match status" value="1"/>
</dbReference>
<feature type="domain" description="GPI inositol-deacylase PGAP1-like alpha/beta" evidence="11">
    <location>
        <begin position="137"/>
        <end position="377"/>
    </location>
</feature>
<feature type="transmembrane region" description="Helical" evidence="10">
    <location>
        <begin position="820"/>
        <end position="839"/>
    </location>
</feature>
<feature type="transmembrane region" description="Helical" evidence="10">
    <location>
        <begin position="988"/>
        <end position="1007"/>
    </location>
</feature>
<dbReference type="eggNOG" id="KOG3724">
    <property type="taxonomic scope" value="Eukaryota"/>
</dbReference>
<keyword evidence="9 10" id="KW-0472">Membrane</keyword>
<feature type="transmembrane region" description="Helical" evidence="10">
    <location>
        <begin position="59"/>
        <end position="79"/>
    </location>
</feature>
<dbReference type="GO" id="GO:0034368">
    <property type="term" value="P:protein-lipid complex remodeling"/>
    <property type="evidence" value="ECO:0007669"/>
    <property type="project" value="EnsemblFungi"/>
</dbReference>
<dbReference type="OrthoDB" id="348976at2759"/>
<proteinExistence type="inferred from homology"/>
<evidence type="ECO:0000256" key="8">
    <source>
        <dbReference type="ARBA" id="ARBA00022989"/>
    </source>
</evidence>
<dbReference type="FunCoup" id="G8JMH4">
    <property type="interactions" value="53"/>
</dbReference>
<keyword evidence="3 10" id="KW-0813">Transport</keyword>
<protein>
    <recommendedName>
        <fullName evidence="10">GPI inositol-deacylase</fullName>
        <ecNumber evidence="10">3.1.-.-</ecNumber>
    </recommendedName>
</protein>
<dbReference type="GO" id="GO:0005789">
    <property type="term" value="C:endoplasmic reticulum membrane"/>
    <property type="evidence" value="ECO:0007669"/>
    <property type="project" value="UniProtKB-SubCell"/>
</dbReference>
<dbReference type="EC" id="3.1.-.-" evidence="10"/>
<keyword evidence="5 10" id="KW-0378">Hydrolase</keyword>
<dbReference type="GO" id="GO:0036503">
    <property type="term" value="P:ERAD pathway"/>
    <property type="evidence" value="ECO:0007669"/>
    <property type="project" value="EnsemblFungi"/>
</dbReference>
<dbReference type="Pfam" id="PF25141">
    <property type="entry name" value="PGAP1_2nd"/>
    <property type="match status" value="1"/>
</dbReference>
<dbReference type="GeneID" id="11470414"/>
<feature type="transmembrane region" description="Helical" evidence="10">
    <location>
        <begin position="890"/>
        <end position="907"/>
    </location>
</feature>
<comment type="similarity">
    <text evidence="2 10">Belongs to the GPI inositol-deacylase family.</text>
</comment>
<dbReference type="GO" id="GO:0050185">
    <property type="term" value="F:phosphatidylinositol deacylase activity"/>
    <property type="evidence" value="ECO:0007669"/>
    <property type="project" value="EnsemblFungi"/>
</dbReference>
<dbReference type="InterPro" id="IPR056824">
    <property type="entry name" value="PGAP1_TMD"/>
</dbReference>
<dbReference type="InterPro" id="IPR039529">
    <property type="entry name" value="PGAP1/BST1"/>
</dbReference>
<evidence type="ECO:0000256" key="1">
    <source>
        <dbReference type="ARBA" id="ARBA00004477"/>
    </source>
</evidence>
<dbReference type="FunFam" id="3.40.50.1820:FF:000056">
    <property type="entry name" value="GPI inositol-deacylase"/>
    <property type="match status" value="1"/>
</dbReference>
<dbReference type="GO" id="GO:0016050">
    <property type="term" value="P:vesicle organization"/>
    <property type="evidence" value="ECO:0007669"/>
    <property type="project" value="EnsemblFungi"/>
</dbReference>
<name>G8JMH4_ERECY</name>
<feature type="transmembrane region" description="Helical" evidence="10">
    <location>
        <begin position="919"/>
        <end position="944"/>
    </location>
</feature>
<evidence type="ECO:0000256" key="6">
    <source>
        <dbReference type="ARBA" id="ARBA00022824"/>
    </source>
</evidence>
<dbReference type="Proteomes" id="UP000006790">
    <property type="component" value="Chromosome 1"/>
</dbReference>
<dbReference type="GO" id="GO:0006621">
    <property type="term" value="P:protein retention in ER lumen"/>
    <property type="evidence" value="ECO:0007669"/>
    <property type="project" value="EnsemblFungi"/>
</dbReference>
<evidence type="ECO:0000313" key="13">
    <source>
        <dbReference type="EMBL" id="AET37691.1"/>
    </source>
</evidence>
<evidence type="ECO:0000256" key="2">
    <source>
        <dbReference type="ARBA" id="ARBA00006931"/>
    </source>
</evidence>
<dbReference type="SUPFAM" id="SSF53474">
    <property type="entry name" value="alpha/beta-Hydrolases"/>
    <property type="match status" value="1"/>
</dbReference>
<dbReference type="PANTHER" id="PTHR15495">
    <property type="entry name" value="NEGATIVE REGULATOR OF VESICLE FORMATION-RELATED"/>
    <property type="match status" value="1"/>
</dbReference>
<evidence type="ECO:0000256" key="4">
    <source>
        <dbReference type="ARBA" id="ARBA00022692"/>
    </source>
</evidence>
<keyword evidence="8 10" id="KW-1133">Transmembrane helix</keyword>
<evidence type="ECO:0000256" key="7">
    <source>
        <dbReference type="ARBA" id="ARBA00022927"/>
    </source>
</evidence>
<dbReference type="STRING" id="931890.G8JMH4"/>
<dbReference type="HOGENOM" id="CLU_006103_0_0_1"/>
<feature type="transmembrane region" description="Helical" evidence="10">
    <location>
        <begin position="956"/>
        <end position="976"/>
    </location>
</feature>
<dbReference type="Gene3D" id="3.40.50.1820">
    <property type="entry name" value="alpha/beta hydrolase"/>
    <property type="match status" value="1"/>
</dbReference>
<accession>G8JMH4</accession>
<dbReference type="EMBL" id="CP002497">
    <property type="protein sequence ID" value="AET37691.1"/>
    <property type="molecule type" value="Genomic_DNA"/>
</dbReference>
<dbReference type="Pfam" id="PF07819">
    <property type="entry name" value="PGAP1"/>
    <property type="match status" value="1"/>
</dbReference>
<feature type="transmembrane region" description="Helical" evidence="10">
    <location>
        <begin position="749"/>
        <end position="776"/>
    </location>
</feature>
<dbReference type="GO" id="GO:0006888">
    <property type="term" value="P:endoplasmic reticulum to Golgi vesicle-mediated transport"/>
    <property type="evidence" value="ECO:0007669"/>
    <property type="project" value="EnsemblFungi"/>
</dbReference>